<evidence type="ECO:0000256" key="1">
    <source>
        <dbReference type="SAM" id="MobiDB-lite"/>
    </source>
</evidence>
<sequence>MQSYTVTLPSFDELLQSLNGQNPPPLFGSRVQHSTEPTCVPPPVNGQYPWPQPNVTSAPPPVNVQHPPPQFKTHSKRSKKSPLPIITVNQHGHQKIPGPLGPKHQWLKKALGAVHENCPPGNYYALLKHSEPYPPREKDEYSASGCCSLIKRGGPIAQFYIKALKTRGRSYTVYLHRPKSDDRENLPVLKSIPFISSDPSDQELGLPGVSMPRLLATEPGILADSNSVILNAESLWPTACDWCPLVRVKGQPIVKSRCYNSTVECKHAVLTHLGLAYSLAADFFRIFDHNLKEKWFDFMRLRLVALYTVDPSRVQWNVAYAIVDP</sequence>
<dbReference type="EMBL" id="JAUEPR010000065">
    <property type="protein sequence ID" value="KAK0468854.1"/>
    <property type="molecule type" value="Genomic_DNA"/>
</dbReference>
<keyword evidence="3" id="KW-1185">Reference proteome</keyword>
<accession>A0AA39U1J2</accession>
<evidence type="ECO:0000313" key="3">
    <source>
        <dbReference type="Proteomes" id="UP001175227"/>
    </source>
</evidence>
<dbReference type="Proteomes" id="UP001175227">
    <property type="component" value="Unassembled WGS sequence"/>
</dbReference>
<feature type="region of interest" description="Disordered" evidence="1">
    <location>
        <begin position="46"/>
        <end position="82"/>
    </location>
</feature>
<name>A0AA39U1J2_9AGAR</name>
<organism evidence="2 3">
    <name type="scientific">Armillaria novae-zelandiae</name>
    <dbReference type="NCBI Taxonomy" id="153914"/>
    <lineage>
        <taxon>Eukaryota</taxon>
        <taxon>Fungi</taxon>
        <taxon>Dikarya</taxon>
        <taxon>Basidiomycota</taxon>
        <taxon>Agaricomycotina</taxon>
        <taxon>Agaricomycetes</taxon>
        <taxon>Agaricomycetidae</taxon>
        <taxon>Agaricales</taxon>
        <taxon>Marasmiineae</taxon>
        <taxon>Physalacriaceae</taxon>
        <taxon>Armillaria</taxon>
    </lineage>
</organism>
<dbReference type="AlphaFoldDB" id="A0AA39U1J2"/>
<reference evidence="2" key="1">
    <citation type="submission" date="2023-06" db="EMBL/GenBank/DDBJ databases">
        <authorList>
            <consortium name="Lawrence Berkeley National Laboratory"/>
            <person name="Ahrendt S."/>
            <person name="Sahu N."/>
            <person name="Indic B."/>
            <person name="Wong-Bajracharya J."/>
            <person name="Merenyi Z."/>
            <person name="Ke H.-M."/>
            <person name="Monk M."/>
            <person name="Kocsube S."/>
            <person name="Drula E."/>
            <person name="Lipzen A."/>
            <person name="Balint B."/>
            <person name="Henrissat B."/>
            <person name="Andreopoulos B."/>
            <person name="Martin F.M."/>
            <person name="Harder C.B."/>
            <person name="Rigling D."/>
            <person name="Ford K.L."/>
            <person name="Foster G.D."/>
            <person name="Pangilinan J."/>
            <person name="Papanicolaou A."/>
            <person name="Barry K."/>
            <person name="LaButti K."/>
            <person name="Viragh M."/>
            <person name="Koriabine M."/>
            <person name="Yan M."/>
            <person name="Riley R."/>
            <person name="Champramary S."/>
            <person name="Plett K.L."/>
            <person name="Tsai I.J."/>
            <person name="Slot J."/>
            <person name="Sipos G."/>
            <person name="Plett J."/>
            <person name="Nagy L.G."/>
            <person name="Grigoriev I.V."/>
        </authorList>
    </citation>
    <scope>NUCLEOTIDE SEQUENCE</scope>
    <source>
        <strain evidence="2">ICMP 16352</strain>
    </source>
</reference>
<proteinExistence type="predicted"/>
<protein>
    <submittedName>
        <fullName evidence="2">Uncharacterized protein</fullName>
    </submittedName>
</protein>
<comment type="caution">
    <text evidence="2">The sequence shown here is derived from an EMBL/GenBank/DDBJ whole genome shotgun (WGS) entry which is preliminary data.</text>
</comment>
<feature type="compositionally biased region" description="Pro residues" evidence="1">
    <location>
        <begin position="58"/>
        <end position="70"/>
    </location>
</feature>
<gene>
    <name evidence="2" type="ORF">IW261DRAFT_1012366</name>
</gene>
<evidence type="ECO:0000313" key="2">
    <source>
        <dbReference type="EMBL" id="KAK0468854.1"/>
    </source>
</evidence>